<comment type="caution">
    <text evidence="2">The sequence shown here is derived from an EMBL/GenBank/DDBJ whole genome shotgun (WGS) entry which is preliminary data.</text>
</comment>
<dbReference type="PANTHER" id="PTHR46168:SF9">
    <property type="entry name" value="ARMADILLO REPEAT ONLY 2"/>
    <property type="match status" value="1"/>
</dbReference>
<dbReference type="Proteomes" id="UP000886595">
    <property type="component" value="Unassembled WGS sequence"/>
</dbReference>
<dbReference type="EMBL" id="JAAMPC010000008">
    <property type="protein sequence ID" value="KAG2299163.1"/>
    <property type="molecule type" value="Genomic_DNA"/>
</dbReference>
<feature type="domain" description="DUF7792" evidence="1">
    <location>
        <begin position="11"/>
        <end position="54"/>
    </location>
</feature>
<name>A0A8X7S4N3_BRACI</name>
<dbReference type="AlphaFoldDB" id="A0A8X7S4N3"/>
<accession>A0A8X7S4N3</accession>
<evidence type="ECO:0000313" key="2">
    <source>
        <dbReference type="EMBL" id="KAG2299163.1"/>
    </source>
</evidence>
<dbReference type="Pfam" id="PF25055">
    <property type="entry name" value="DUF7792"/>
    <property type="match status" value="1"/>
</dbReference>
<sequence length="153" mass="17232">MTRRRYWTRLSSLVLKCRANGIMKRVFTIIPTAFHKMYARLENSRGVSWLLRVSAPAEDHSDADYLGLPPLAANELILCLIWEHIALLHTGSLEDRSDAASSLVSLSRDNDRYTKLIIEERGVGSLLTEGEQVSSTANFTCYRNSTRNDGCVN</sequence>
<dbReference type="InterPro" id="IPR056694">
    <property type="entry name" value="DUF7792"/>
</dbReference>
<evidence type="ECO:0000313" key="3">
    <source>
        <dbReference type="Proteomes" id="UP000886595"/>
    </source>
</evidence>
<reference evidence="2 3" key="1">
    <citation type="submission" date="2020-02" db="EMBL/GenBank/DDBJ databases">
        <authorList>
            <person name="Ma Q."/>
            <person name="Huang Y."/>
            <person name="Song X."/>
            <person name="Pei D."/>
        </authorList>
    </citation>
    <scope>NUCLEOTIDE SEQUENCE [LARGE SCALE GENOMIC DNA]</scope>
    <source>
        <strain evidence="2">Sxm20200214</strain>
        <tissue evidence="2">Leaf</tissue>
    </source>
</reference>
<dbReference type="OrthoDB" id="1709031at2759"/>
<proteinExistence type="predicted"/>
<dbReference type="PANTHER" id="PTHR46168">
    <property type="entry name" value="ARMADILLO REPEAT ONLY 4"/>
    <property type="match status" value="1"/>
</dbReference>
<protein>
    <recommendedName>
        <fullName evidence="1">DUF7792 domain-containing protein</fullName>
    </recommendedName>
</protein>
<gene>
    <name evidence="2" type="ORF">Bca52824_035635</name>
</gene>
<organism evidence="2 3">
    <name type="scientific">Brassica carinata</name>
    <name type="common">Ethiopian mustard</name>
    <name type="synonym">Abyssinian cabbage</name>
    <dbReference type="NCBI Taxonomy" id="52824"/>
    <lineage>
        <taxon>Eukaryota</taxon>
        <taxon>Viridiplantae</taxon>
        <taxon>Streptophyta</taxon>
        <taxon>Embryophyta</taxon>
        <taxon>Tracheophyta</taxon>
        <taxon>Spermatophyta</taxon>
        <taxon>Magnoliopsida</taxon>
        <taxon>eudicotyledons</taxon>
        <taxon>Gunneridae</taxon>
        <taxon>Pentapetalae</taxon>
        <taxon>rosids</taxon>
        <taxon>malvids</taxon>
        <taxon>Brassicales</taxon>
        <taxon>Brassicaceae</taxon>
        <taxon>Brassiceae</taxon>
        <taxon>Brassica</taxon>
    </lineage>
</organism>
<keyword evidence="3" id="KW-1185">Reference proteome</keyword>
<evidence type="ECO:0000259" key="1">
    <source>
        <dbReference type="Pfam" id="PF25055"/>
    </source>
</evidence>